<comment type="caution">
    <text evidence="9">The sequence shown here is derived from an EMBL/GenBank/DDBJ whole genome shotgun (WGS) entry which is preliminary data.</text>
</comment>
<keyword evidence="4 8" id="KW-0732">Signal</keyword>
<keyword evidence="2" id="KW-0719">Serine esterase</keyword>
<dbReference type="InterPro" id="IPR011118">
    <property type="entry name" value="Tannase/feruloyl_esterase"/>
</dbReference>
<evidence type="ECO:0000256" key="8">
    <source>
        <dbReference type="RuleBase" id="RU361238"/>
    </source>
</evidence>
<dbReference type="Proteomes" id="UP001358417">
    <property type="component" value="Unassembled WGS sequence"/>
</dbReference>
<evidence type="ECO:0000256" key="4">
    <source>
        <dbReference type="ARBA" id="ARBA00022729"/>
    </source>
</evidence>
<protein>
    <recommendedName>
        <fullName evidence="8">Carboxylic ester hydrolase</fullName>
        <ecNumber evidence="8">3.1.1.-</ecNumber>
    </recommendedName>
</protein>
<evidence type="ECO:0000256" key="7">
    <source>
        <dbReference type="ARBA" id="ARBA00023157"/>
    </source>
</evidence>
<dbReference type="EMBL" id="JAVRRD010000019">
    <property type="protein sequence ID" value="KAK5049467.1"/>
    <property type="molecule type" value="Genomic_DNA"/>
</dbReference>
<evidence type="ECO:0000256" key="3">
    <source>
        <dbReference type="ARBA" id="ARBA00022723"/>
    </source>
</evidence>
<dbReference type="GeneID" id="89972574"/>
<reference evidence="9 10" key="1">
    <citation type="submission" date="2023-08" db="EMBL/GenBank/DDBJ databases">
        <title>Black Yeasts Isolated from many extreme environments.</title>
        <authorList>
            <person name="Coleine C."/>
            <person name="Stajich J.E."/>
            <person name="Selbmann L."/>
        </authorList>
    </citation>
    <scope>NUCLEOTIDE SEQUENCE [LARGE SCALE GENOMIC DNA]</scope>
    <source>
        <strain evidence="9 10">CCFEE 5792</strain>
    </source>
</reference>
<feature type="signal peptide" evidence="8">
    <location>
        <begin position="1"/>
        <end position="21"/>
    </location>
</feature>
<evidence type="ECO:0000313" key="9">
    <source>
        <dbReference type="EMBL" id="KAK5049467.1"/>
    </source>
</evidence>
<gene>
    <name evidence="9" type="ORF">LTR84_004396</name>
</gene>
<keyword evidence="3" id="KW-0479">Metal-binding</keyword>
<dbReference type="GO" id="GO:0030600">
    <property type="term" value="F:feruloyl esterase activity"/>
    <property type="evidence" value="ECO:0007669"/>
    <property type="project" value="UniProtKB-ARBA"/>
</dbReference>
<dbReference type="Gene3D" id="3.40.50.1820">
    <property type="entry name" value="alpha/beta hydrolase"/>
    <property type="match status" value="1"/>
</dbReference>
<keyword evidence="5 8" id="KW-0378">Hydrolase</keyword>
<dbReference type="PANTHER" id="PTHR33938:SF8">
    <property type="entry name" value="CARBOXYLIC ESTER HYDROLASE"/>
    <property type="match status" value="1"/>
</dbReference>
<dbReference type="EC" id="3.1.1.-" evidence="8"/>
<proteinExistence type="inferred from homology"/>
<organism evidence="9 10">
    <name type="scientific">Exophiala bonariae</name>
    <dbReference type="NCBI Taxonomy" id="1690606"/>
    <lineage>
        <taxon>Eukaryota</taxon>
        <taxon>Fungi</taxon>
        <taxon>Dikarya</taxon>
        <taxon>Ascomycota</taxon>
        <taxon>Pezizomycotina</taxon>
        <taxon>Eurotiomycetes</taxon>
        <taxon>Chaetothyriomycetidae</taxon>
        <taxon>Chaetothyriales</taxon>
        <taxon>Herpotrichiellaceae</taxon>
        <taxon>Exophiala</taxon>
    </lineage>
</organism>
<evidence type="ECO:0000256" key="2">
    <source>
        <dbReference type="ARBA" id="ARBA00022487"/>
    </source>
</evidence>
<evidence type="ECO:0000313" key="10">
    <source>
        <dbReference type="Proteomes" id="UP001358417"/>
    </source>
</evidence>
<comment type="similarity">
    <text evidence="1 8">Belongs to the tannase family.</text>
</comment>
<dbReference type="PANTHER" id="PTHR33938">
    <property type="entry name" value="FERULOYL ESTERASE B-RELATED"/>
    <property type="match status" value="1"/>
</dbReference>
<keyword evidence="7" id="KW-1015">Disulfide bond</keyword>
<name>A0AAV9N812_9EURO</name>
<evidence type="ECO:0000256" key="1">
    <source>
        <dbReference type="ARBA" id="ARBA00006249"/>
    </source>
</evidence>
<keyword evidence="6" id="KW-0106">Calcium</keyword>
<dbReference type="Pfam" id="PF07519">
    <property type="entry name" value="Tannase"/>
    <property type="match status" value="1"/>
</dbReference>
<dbReference type="InterPro" id="IPR029058">
    <property type="entry name" value="AB_hydrolase_fold"/>
</dbReference>
<keyword evidence="10" id="KW-1185">Reference proteome</keyword>
<dbReference type="AlphaFoldDB" id="A0AAV9N812"/>
<feature type="chain" id="PRO_5043101037" description="Carboxylic ester hydrolase" evidence="8">
    <location>
        <begin position="22"/>
        <end position="530"/>
    </location>
</feature>
<dbReference type="SUPFAM" id="SSF53474">
    <property type="entry name" value="alpha/beta-Hydrolases"/>
    <property type="match status" value="1"/>
</dbReference>
<accession>A0AAV9N812</accession>
<evidence type="ECO:0000256" key="6">
    <source>
        <dbReference type="ARBA" id="ARBA00022837"/>
    </source>
</evidence>
<evidence type="ECO:0000256" key="5">
    <source>
        <dbReference type="ARBA" id="ARBA00022801"/>
    </source>
</evidence>
<sequence>MKVSTPLGLVAAHGPLTLALAVSPRTPKCADLKLPPQLDSSFEVLSVNSVEVYNYSQPYVLGSLGYPVSGLNVCNITVAITHTNDDDYNILRVWLPLDKWNGRFQVTGGGGLSTGYLDVGNAPAASQGYATANSEGGLTLNQTIDSQSGSWFLRSNGSVNNGLVENYSFRATHDAAVVGKALTEQFYGACPEFSYYTGCSQGGKQGFWAAAHNPDDFDGILAASPALVDGSAIPMLVWPTVVMEETAVPAQCVFNQYLAAIIEACDVLDGARDGLISDPENCHFDTTSLVGSVFNCSGEDVTITSAHAEVVSKILQSPKLPSGEQVWWMISPGTEFWGLANTTLQDGKFVPVPFTPGIAFLRYLIYHDPTYDVLNMTYADFDEAVALAGNYNETFLPYPFDYSAFRDRGGKLLSWHGLADQFIPHQGTLHFYDVIESNTRSANGSIDDFLRLFLAPGAGHCYLGGYGPAPVDPLSALVDWVEAGVAPDTLLAALTKLDSTTITRDLCPWPMMPIYHGQGDVSAESSFSCK</sequence>
<dbReference type="GO" id="GO:0046872">
    <property type="term" value="F:metal ion binding"/>
    <property type="evidence" value="ECO:0007669"/>
    <property type="project" value="UniProtKB-KW"/>
</dbReference>
<dbReference type="RefSeq" id="XP_064704512.1">
    <property type="nucleotide sequence ID" value="XM_064847973.1"/>
</dbReference>